<dbReference type="Gene3D" id="3.40.50.2300">
    <property type="match status" value="1"/>
</dbReference>
<feature type="domain" description="Response regulatory" evidence="8">
    <location>
        <begin position="9"/>
        <end position="123"/>
    </location>
</feature>
<dbReference type="SMART" id="SM00448">
    <property type="entry name" value="REC"/>
    <property type="match status" value="1"/>
</dbReference>
<dbReference type="SMART" id="SM00382">
    <property type="entry name" value="AAA"/>
    <property type="match status" value="1"/>
</dbReference>
<dbReference type="CDD" id="cd00009">
    <property type="entry name" value="AAA"/>
    <property type="match status" value="1"/>
</dbReference>
<evidence type="ECO:0000313" key="9">
    <source>
        <dbReference type="EMBL" id="QDU39995.1"/>
    </source>
</evidence>
<dbReference type="Pfam" id="PF00072">
    <property type="entry name" value="Response_reg"/>
    <property type="match status" value="1"/>
</dbReference>
<dbReference type="PROSITE" id="PS50110">
    <property type="entry name" value="RESPONSE_REGULATORY"/>
    <property type="match status" value="1"/>
</dbReference>
<dbReference type="PROSITE" id="PS00676">
    <property type="entry name" value="SIGMA54_INTERACT_2"/>
    <property type="match status" value="1"/>
</dbReference>
<evidence type="ECO:0000259" key="8">
    <source>
        <dbReference type="PROSITE" id="PS50110"/>
    </source>
</evidence>
<feature type="modified residue" description="4-aspartylphosphate" evidence="6">
    <location>
        <position position="58"/>
    </location>
</feature>
<keyword evidence="2" id="KW-0067">ATP-binding</keyword>
<dbReference type="PROSITE" id="PS00675">
    <property type="entry name" value="SIGMA54_INTERACT_1"/>
    <property type="match status" value="1"/>
</dbReference>
<dbReference type="InterPro" id="IPR027417">
    <property type="entry name" value="P-loop_NTPase"/>
</dbReference>
<evidence type="ECO:0000313" key="10">
    <source>
        <dbReference type="Proteomes" id="UP000320496"/>
    </source>
</evidence>
<dbReference type="GO" id="GO:0043565">
    <property type="term" value="F:sequence-specific DNA binding"/>
    <property type="evidence" value="ECO:0007669"/>
    <property type="project" value="InterPro"/>
</dbReference>
<dbReference type="AlphaFoldDB" id="A0A517ZC17"/>
<reference evidence="9 10" key="1">
    <citation type="submission" date="2019-02" db="EMBL/GenBank/DDBJ databases">
        <title>Deep-cultivation of Planctomycetes and their phenomic and genomic characterization uncovers novel biology.</title>
        <authorList>
            <person name="Wiegand S."/>
            <person name="Jogler M."/>
            <person name="Boedeker C."/>
            <person name="Pinto D."/>
            <person name="Vollmers J."/>
            <person name="Rivas-Marin E."/>
            <person name="Kohn T."/>
            <person name="Peeters S.H."/>
            <person name="Heuer A."/>
            <person name="Rast P."/>
            <person name="Oberbeckmann S."/>
            <person name="Bunk B."/>
            <person name="Jeske O."/>
            <person name="Meyerdierks A."/>
            <person name="Storesund J.E."/>
            <person name="Kallscheuer N."/>
            <person name="Luecker S."/>
            <person name="Lage O.M."/>
            <person name="Pohl T."/>
            <person name="Merkel B.J."/>
            <person name="Hornburger P."/>
            <person name="Mueller R.-W."/>
            <person name="Bruemmer F."/>
            <person name="Labrenz M."/>
            <person name="Spormann A.M."/>
            <person name="Op den Camp H."/>
            <person name="Overmann J."/>
            <person name="Amann R."/>
            <person name="Jetten M.S.M."/>
            <person name="Mascher T."/>
            <person name="Medema M.H."/>
            <person name="Devos D.P."/>
            <person name="Kaster A.-K."/>
            <person name="Ovreas L."/>
            <person name="Rohde M."/>
            <person name="Galperin M.Y."/>
            <person name="Jogler C."/>
        </authorList>
    </citation>
    <scope>NUCLEOTIDE SEQUENCE [LARGE SCALE GENOMIC DNA]</scope>
    <source>
        <strain evidence="9 10">Mal4</strain>
    </source>
</reference>
<dbReference type="InterPro" id="IPR025662">
    <property type="entry name" value="Sigma_54_int_dom_ATP-bd_1"/>
</dbReference>
<dbReference type="PROSITE" id="PS50045">
    <property type="entry name" value="SIGMA54_INTERACT_4"/>
    <property type="match status" value="1"/>
</dbReference>
<dbReference type="InterPro" id="IPR009057">
    <property type="entry name" value="Homeodomain-like_sf"/>
</dbReference>
<evidence type="ECO:0000259" key="7">
    <source>
        <dbReference type="PROSITE" id="PS50045"/>
    </source>
</evidence>
<dbReference type="InterPro" id="IPR011006">
    <property type="entry name" value="CheY-like_superfamily"/>
</dbReference>
<dbReference type="Gene3D" id="1.10.8.60">
    <property type="match status" value="1"/>
</dbReference>
<dbReference type="Gene3D" id="1.10.10.60">
    <property type="entry name" value="Homeodomain-like"/>
    <property type="match status" value="1"/>
</dbReference>
<dbReference type="InterPro" id="IPR025944">
    <property type="entry name" value="Sigma_54_int_dom_CS"/>
</dbReference>
<dbReference type="EMBL" id="CP036275">
    <property type="protein sequence ID" value="QDU39995.1"/>
    <property type="molecule type" value="Genomic_DNA"/>
</dbReference>
<dbReference type="GO" id="GO:0000160">
    <property type="term" value="P:phosphorelay signal transduction system"/>
    <property type="evidence" value="ECO:0007669"/>
    <property type="project" value="InterPro"/>
</dbReference>
<evidence type="ECO:0000256" key="3">
    <source>
        <dbReference type="ARBA" id="ARBA00023015"/>
    </source>
</evidence>
<dbReference type="FunFam" id="3.40.50.300:FF:000006">
    <property type="entry name" value="DNA-binding transcriptional regulator NtrC"/>
    <property type="match status" value="1"/>
</dbReference>
<gene>
    <name evidence="9" type="primary">zraR_14</name>
    <name evidence="9" type="ORF">Mal4_43490</name>
</gene>
<sequence>MTGPALPMDLLIVEDDRDFRETAAQWMTRKGHHVEQAENAQEALNHCARKHFDVAIVDMNLPGLSGLELLQQIRDENIDTEVIILTGEATVENAVQAMKLGACDYLTKPFPLAEVEQRCRMAWERGRLQKENRQLRALLERNRPATRIVGESAGMKELFRLIERVGPTDKAILIQGESGTGKELVARAIQQCSHRADRPFVTVNCAALPEQLVESELFGHEKGSFTGATATKPGLFEVADGGTLFVDEIGELPGALQPKLLRVLEDGSLRRVGSHRERRVNVRIIAATNRDMEEEIAVGRFREDLYYRINVMSLVLPPLRERRDDIPLLIEHFLEAGWQIEPDARQALLTYDWPGNVRQLINAIERATIMADDKLITLDDLPHEVVRAGSSGTHAPLASPVQEDICKLEDIESAHILQVLKQEKGNKARAARALGIHRRKLYRLIERYNIQWNGD</sequence>
<dbReference type="InterPro" id="IPR002197">
    <property type="entry name" value="HTH_Fis"/>
</dbReference>
<dbReference type="Pfam" id="PF02954">
    <property type="entry name" value="HTH_8"/>
    <property type="match status" value="1"/>
</dbReference>
<dbReference type="PROSITE" id="PS00688">
    <property type="entry name" value="SIGMA54_INTERACT_3"/>
    <property type="match status" value="1"/>
</dbReference>
<dbReference type="GO" id="GO:0006355">
    <property type="term" value="P:regulation of DNA-templated transcription"/>
    <property type="evidence" value="ECO:0007669"/>
    <property type="project" value="InterPro"/>
</dbReference>
<keyword evidence="1" id="KW-0547">Nucleotide-binding</keyword>
<evidence type="ECO:0000256" key="5">
    <source>
        <dbReference type="ARBA" id="ARBA00023163"/>
    </source>
</evidence>
<keyword evidence="3" id="KW-0805">Transcription regulation</keyword>
<evidence type="ECO:0000256" key="6">
    <source>
        <dbReference type="PROSITE-ProRule" id="PRU00169"/>
    </source>
</evidence>
<dbReference type="InterPro" id="IPR058031">
    <property type="entry name" value="AAA_lid_NorR"/>
</dbReference>
<protein>
    <submittedName>
        <fullName evidence="9">Transcriptional regulatory protein ZraR</fullName>
    </submittedName>
</protein>
<dbReference type="Pfam" id="PF00158">
    <property type="entry name" value="Sigma54_activat"/>
    <property type="match status" value="1"/>
</dbReference>
<accession>A0A517ZC17</accession>
<dbReference type="GO" id="GO:0005524">
    <property type="term" value="F:ATP binding"/>
    <property type="evidence" value="ECO:0007669"/>
    <property type="project" value="UniProtKB-KW"/>
</dbReference>
<dbReference type="Pfam" id="PF25601">
    <property type="entry name" value="AAA_lid_14"/>
    <property type="match status" value="1"/>
</dbReference>
<dbReference type="InterPro" id="IPR003593">
    <property type="entry name" value="AAA+_ATPase"/>
</dbReference>
<feature type="domain" description="Sigma-54 factor interaction" evidence="7">
    <location>
        <begin position="148"/>
        <end position="369"/>
    </location>
</feature>
<proteinExistence type="predicted"/>
<dbReference type="SUPFAM" id="SSF52540">
    <property type="entry name" value="P-loop containing nucleoside triphosphate hydrolases"/>
    <property type="match status" value="1"/>
</dbReference>
<dbReference type="InterPro" id="IPR002078">
    <property type="entry name" value="Sigma_54_int"/>
</dbReference>
<keyword evidence="6" id="KW-0597">Phosphoprotein</keyword>
<name>A0A517ZC17_9PLAN</name>
<dbReference type="PANTHER" id="PTHR32071:SF100">
    <property type="entry name" value="RESPONSE REGULATOR PROTEIN PILR"/>
    <property type="match status" value="1"/>
</dbReference>
<keyword evidence="5" id="KW-0804">Transcription</keyword>
<keyword evidence="10" id="KW-1185">Reference proteome</keyword>
<organism evidence="9 10">
    <name type="scientific">Maioricimonas rarisocia</name>
    <dbReference type="NCBI Taxonomy" id="2528026"/>
    <lineage>
        <taxon>Bacteria</taxon>
        <taxon>Pseudomonadati</taxon>
        <taxon>Planctomycetota</taxon>
        <taxon>Planctomycetia</taxon>
        <taxon>Planctomycetales</taxon>
        <taxon>Planctomycetaceae</taxon>
        <taxon>Maioricimonas</taxon>
    </lineage>
</organism>
<evidence type="ECO:0000256" key="1">
    <source>
        <dbReference type="ARBA" id="ARBA00022741"/>
    </source>
</evidence>
<dbReference type="InterPro" id="IPR025943">
    <property type="entry name" value="Sigma_54_int_dom_ATP-bd_2"/>
</dbReference>
<dbReference type="PRINTS" id="PR01590">
    <property type="entry name" value="HTHFIS"/>
</dbReference>
<dbReference type="SUPFAM" id="SSF52172">
    <property type="entry name" value="CheY-like"/>
    <property type="match status" value="1"/>
</dbReference>
<dbReference type="KEGG" id="mri:Mal4_43490"/>
<dbReference type="SUPFAM" id="SSF46689">
    <property type="entry name" value="Homeodomain-like"/>
    <property type="match status" value="1"/>
</dbReference>
<dbReference type="Gene3D" id="3.40.50.300">
    <property type="entry name" value="P-loop containing nucleotide triphosphate hydrolases"/>
    <property type="match status" value="1"/>
</dbReference>
<dbReference type="InterPro" id="IPR001789">
    <property type="entry name" value="Sig_transdc_resp-reg_receiver"/>
</dbReference>
<dbReference type="PANTHER" id="PTHR32071">
    <property type="entry name" value="TRANSCRIPTIONAL REGULATORY PROTEIN"/>
    <property type="match status" value="1"/>
</dbReference>
<dbReference type="Proteomes" id="UP000320496">
    <property type="component" value="Chromosome"/>
</dbReference>
<keyword evidence="4" id="KW-0238">DNA-binding</keyword>
<evidence type="ECO:0000256" key="4">
    <source>
        <dbReference type="ARBA" id="ARBA00023125"/>
    </source>
</evidence>
<evidence type="ECO:0000256" key="2">
    <source>
        <dbReference type="ARBA" id="ARBA00022840"/>
    </source>
</evidence>